<keyword evidence="2" id="KW-1185">Reference proteome</keyword>
<accession>A0A376CLJ7</accession>
<dbReference type="AlphaFoldDB" id="A0A376CLJ7"/>
<dbReference type="Proteomes" id="UP000254467">
    <property type="component" value="Unassembled WGS sequence"/>
</dbReference>
<organism evidence="1 2">
    <name type="scientific">Corynebacterium pilosum</name>
    <dbReference type="NCBI Taxonomy" id="35756"/>
    <lineage>
        <taxon>Bacteria</taxon>
        <taxon>Bacillati</taxon>
        <taxon>Actinomycetota</taxon>
        <taxon>Actinomycetes</taxon>
        <taxon>Mycobacteriales</taxon>
        <taxon>Corynebacteriaceae</taxon>
        <taxon>Corynebacterium</taxon>
    </lineage>
</organism>
<name>A0A376CLJ7_9CORY</name>
<gene>
    <name evidence="1" type="ORF">NCTC11862_00933</name>
</gene>
<dbReference type="EMBL" id="UFXQ01000001">
    <property type="protein sequence ID" value="STC69152.1"/>
    <property type="molecule type" value="Genomic_DNA"/>
</dbReference>
<evidence type="ECO:0000313" key="2">
    <source>
        <dbReference type="Proteomes" id="UP000254467"/>
    </source>
</evidence>
<reference evidence="1 2" key="1">
    <citation type="submission" date="2018-06" db="EMBL/GenBank/DDBJ databases">
        <authorList>
            <consortium name="Pathogen Informatics"/>
            <person name="Doyle S."/>
        </authorList>
    </citation>
    <scope>NUCLEOTIDE SEQUENCE [LARGE SCALE GENOMIC DNA]</scope>
    <source>
        <strain evidence="1 2">NCTC11862</strain>
    </source>
</reference>
<proteinExistence type="predicted"/>
<protein>
    <submittedName>
        <fullName evidence="1">Uncharacterized protein</fullName>
    </submittedName>
</protein>
<evidence type="ECO:0000313" key="1">
    <source>
        <dbReference type="EMBL" id="STC69152.1"/>
    </source>
</evidence>
<sequence length="63" mass="7363">MLLYYRGKDELRAELSLPEGIKEGKVTGWRVRVMLPPHLFNQGLEELPERNGEDDVDFYLEEA</sequence>